<dbReference type="Pfam" id="PF07729">
    <property type="entry name" value="FCD"/>
    <property type="match status" value="1"/>
</dbReference>
<evidence type="ECO:0000256" key="2">
    <source>
        <dbReference type="ARBA" id="ARBA00023125"/>
    </source>
</evidence>
<dbReference type="InterPro" id="IPR008920">
    <property type="entry name" value="TF_FadR/GntR_C"/>
</dbReference>
<dbReference type="AlphaFoldDB" id="A0A4R2Q4B6"/>
<dbReference type="PANTHER" id="PTHR43537">
    <property type="entry name" value="TRANSCRIPTIONAL REGULATOR, GNTR FAMILY"/>
    <property type="match status" value="1"/>
</dbReference>
<dbReference type="InterPro" id="IPR036388">
    <property type="entry name" value="WH-like_DNA-bd_sf"/>
</dbReference>
<comment type="caution">
    <text evidence="5">The sequence shown here is derived from an EMBL/GenBank/DDBJ whole genome shotgun (WGS) entry which is preliminary data.</text>
</comment>
<dbReference type="Gene3D" id="1.10.10.10">
    <property type="entry name" value="Winged helix-like DNA-binding domain superfamily/Winged helix DNA-binding domain"/>
    <property type="match status" value="1"/>
</dbReference>
<dbReference type="SMART" id="SM00895">
    <property type="entry name" value="FCD"/>
    <property type="match status" value="1"/>
</dbReference>
<dbReference type="InterPro" id="IPR036390">
    <property type="entry name" value="WH_DNA-bd_sf"/>
</dbReference>
<evidence type="ECO:0000259" key="4">
    <source>
        <dbReference type="PROSITE" id="PS50949"/>
    </source>
</evidence>
<dbReference type="EMBL" id="SLXQ01000022">
    <property type="protein sequence ID" value="TCP43440.1"/>
    <property type="molecule type" value="Genomic_DNA"/>
</dbReference>
<evidence type="ECO:0000256" key="3">
    <source>
        <dbReference type="ARBA" id="ARBA00023163"/>
    </source>
</evidence>
<keyword evidence="3" id="KW-0804">Transcription</keyword>
<dbReference type="InterPro" id="IPR000524">
    <property type="entry name" value="Tscrpt_reg_HTH_GntR"/>
</dbReference>
<evidence type="ECO:0000313" key="5">
    <source>
        <dbReference type="EMBL" id="TCP43440.1"/>
    </source>
</evidence>
<reference evidence="5 6" key="1">
    <citation type="submission" date="2019-03" db="EMBL/GenBank/DDBJ databases">
        <title>Genomic Encyclopedia of Type Strains, Phase IV (KMG-IV): sequencing the most valuable type-strain genomes for metagenomic binning, comparative biology and taxonomic classification.</title>
        <authorList>
            <person name="Goeker M."/>
        </authorList>
    </citation>
    <scope>NUCLEOTIDE SEQUENCE [LARGE SCALE GENOMIC DNA]</scope>
    <source>
        <strain evidence="5 6">DSM 45765</strain>
    </source>
</reference>
<feature type="domain" description="HTH gntR-type" evidence="4">
    <location>
        <begin position="13"/>
        <end position="80"/>
    </location>
</feature>
<dbReference type="CDD" id="cd07377">
    <property type="entry name" value="WHTH_GntR"/>
    <property type="match status" value="1"/>
</dbReference>
<gene>
    <name evidence="5" type="ORF">EV191_12254</name>
</gene>
<dbReference type="SUPFAM" id="SSF46785">
    <property type="entry name" value="Winged helix' DNA-binding domain"/>
    <property type="match status" value="1"/>
</dbReference>
<keyword evidence="6" id="KW-1185">Reference proteome</keyword>
<evidence type="ECO:0000313" key="6">
    <source>
        <dbReference type="Proteomes" id="UP000294911"/>
    </source>
</evidence>
<dbReference type="SMART" id="SM00345">
    <property type="entry name" value="HTH_GNTR"/>
    <property type="match status" value="1"/>
</dbReference>
<dbReference type="Gene3D" id="1.20.120.530">
    <property type="entry name" value="GntR ligand-binding domain-like"/>
    <property type="match status" value="1"/>
</dbReference>
<sequence>MTNPDAAVPPVRNAMSDRVYSLLRARIIDLELQPGARLQIDWCSAEFDVSPTPVREALNRLVAEDLVIAEPYRGFRVSELLDYAELTQLLLAREVIESAAAKQSARVCDEATLGALRAAVDEMAELADADELDVKRFNAADARFHRLIVQSSGNRFLLNAFDSLHAHVQISRHYQGRPIIEAQRSNNDHRRMVEAIARGASDEVALQVTAHIDGVLDRLRSEHDTEGDTQ</sequence>
<dbReference type="SUPFAM" id="SSF48008">
    <property type="entry name" value="GntR ligand-binding domain-like"/>
    <property type="match status" value="1"/>
</dbReference>
<dbReference type="RefSeq" id="WP_132880763.1">
    <property type="nucleotide sequence ID" value="NZ_SLXQ01000022.1"/>
</dbReference>
<dbReference type="Proteomes" id="UP000294911">
    <property type="component" value="Unassembled WGS sequence"/>
</dbReference>
<dbReference type="GO" id="GO:0003700">
    <property type="term" value="F:DNA-binding transcription factor activity"/>
    <property type="evidence" value="ECO:0007669"/>
    <property type="project" value="InterPro"/>
</dbReference>
<accession>A0A4R2Q4B6</accession>
<dbReference type="GO" id="GO:0003677">
    <property type="term" value="F:DNA binding"/>
    <property type="evidence" value="ECO:0007669"/>
    <property type="project" value="UniProtKB-KW"/>
</dbReference>
<dbReference type="PROSITE" id="PS50949">
    <property type="entry name" value="HTH_GNTR"/>
    <property type="match status" value="1"/>
</dbReference>
<dbReference type="Pfam" id="PF00392">
    <property type="entry name" value="GntR"/>
    <property type="match status" value="1"/>
</dbReference>
<keyword evidence="1" id="KW-0805">Transcription regulation</keyword>
<evidence type="ECO:0000256" key="1">
    <source>
        <dbReference type="ARBA" id="ARBA00023015"/>
    </source>
</evidence>
<name>A0A4R2Q4B6_9PSEU</name>
<dbReference type="OrthoDB" id="3289286at2"/>
<organism evidence="5 6">
    <name type="scientific">Tamaricihabitans halophyticus</name>
    <dbReference type="NCBI Taxonomy" id="1262583"/>
    <lineage>
        <taxon>Bacteria</taxon>
        <taxon>Bacillati</taxon>
        <taxon>Actinomycetota</taxon>
        <taxon>Actinomycetes</taxon>
        <taxon>Pseudonocardiales</taxon>
        <taxon>Pseudonocardiaceae</taxon>
        <taxon>Tamaricihabitans</taxon>
    </lineage>
</organism>
<keyword evidence="2" id="KW-0238">DNA-binding</keyword>
<proteinExistence type="predicted"/>
<protein>
    <submittedName>
        <fullName evidence="5">GntR family transcriptional regulator</fullName>
    </submittedName>
</protein>
<dbReference type="InterPro" id="IPR011711">
    <property type="entry name" value="GntR_C"/>
</dbReference>
<dbReference type="PANTHER" id="PTHR43537:SF5">
    <property type="entry name" value="UXU OPERON TRANSCRIPTIONAL REGULATOR"/>
    <property type="match status" value="1"/>
</dbReference>